<dbReference type="CDD" id="cd13438">
    <property type="entry name" value="SPFH_eoslipins_u2"/>
    <property type="match status" value="1"/>
</dbReference>
<comment type="caution">
    <text evidence="4">The sequence shown here is derived from an EMBL/GenBank/DDBJ whole genome shotgun (WGS) entry which is preliminary data.</text>
</comment>
<protein>
    <submittedName>
        <fullName evidence="4">Peptidase</fullName>
    </submittedName>
</protein>
<evidence type="ECO:0000259" key="3">
    <source>
        <dbReference type="SMART" id="SM00244"/>
    </source>
</evidence>
<feature type="domain" description="Band 7" evidence="3">
    <location>
        <begin position="132"/>
        <end position="291"/>
    </location>
</feature>
<dbReference type="RefSeq" id="WP_081170111.1">
    <property type="nucleotide sequence ID" value="NZ_LWBP01000225.1"/>
</dbReference>
<keyword evidence="5" id="KW-1185">Reference proteome</keyword>
<dbReference type="InterPro" id="IPR043202">
    <property type="entry name" value="Band-7_stomatin-like"/>
</dbReference>
<evidence type="ECO:0000256" key="2">
    <source>
        <dbReference type="ARBA" id="ARBA00008164"/>
    </source>
</evidence>
<organism evidence="4 5">
    <name type="scientific">Niastella populi</name>
    <dbReference type="NCBI Taxonomy" id="550983"/>
    <lineage>
        <taxon>Bacteria</taxon>
        <taxon>Pseudomonadati</taxon>
        <taxon>Bacteroidota</taxon>
        <taxon>Chitinophagia</taxon>
        <taxon>Chitinophagales</taxon>
        <taxon>Chitinophagaceae</taxon>
        <taxon>Niastella</taxon>
    </lineage>
</organism>
<dbReference type="PRINTS" id="PR00721">
    <property type="entry name" value="STOMATIN"/>
</dbReference>
<dbReference type="InterPro" id="IPR001107">
    <property type="entry name" value="Band_7"/>
</dbReference>
<dbReference type="SUPFAM" id="SSF117892">
    <property type="entry name" value="Band 7/SPFH domain"/>
    <property type="match status" value="1"/>
</dbReference>
<dbReference type="Pfam" id="PF01145">
    <property type="entry name" value="Band_7"/>
    <property type="match status" value="1"/>
</dbReference>
<dbReference type="OrthoDB" id="5501731at2"/>
<dbReference type="STRING" id="550983.A4R26_30530"/>
<dbReference type="PANTHER" id="PTHR10264">
    <property type="entry name" value="BAND 7 PROTEIN-RELATED"/>
    <property type="match status" value="1"/>
</dbReference>
<dbReference type="EMBL" id="LWBP01000225">
    <property type="protein sequence ID" value="OQP49854.1"/>
    <property type="molecule type" value="Genomic_DNA"/>
</dbReference>
<evidence type="ECO:0000256" key="1">
    <source>
        <dbReference type="ARBA" id="ARBA00004167"/>
    </source>
</evidence>
<dbReference type="AlphaFoldDB" id="A0A1V9EVB8"/>
<comment type="similarity">
    <text evidence="2">Belongs to the band 7/mec-2 family.</text>
</comment>
<proteinExistence type="inferred from homology"/>
<dbReference type="Gene3D" id="3.30.479.30">
    <property type="entry name" value="Band 7 domain"/>
    <property type="match status" value="1"/>
</dbReference>
<name>A0A1V9EVB8_9BACT</name>
<gene>
    <name evidence="4" type="ORF">A4R26_30530</name>
</gene>
<dbReference type="InterPro" id="IPR036013">
    <property type="entry name" value="Band_7/SPFH_dom_sf"/>
</dbReference>
<evidence type="ECO:0000313" key="4">
    <source>
        <dbReference type="EMBL" id="OQP49854.1"/>
    </source>
</evidence>
<accession>A0A1V9EVB8</accession>
<dbReference type="GO" id="GO:0005886">
    <property type="term" value="C:plasma membrane"/>
    <property type="evidence" value="ECO:0007669"/>
    <property type="project" value="InterPro"/>
</dbReference>
<dbReference type="InterPro" id="IPR001972">
    <property type="entry name" value="Stomatin_HflK_fam"/>
</dbReference>
<evidence type="ECO:0000313" key="5">
    <source>
        <dbReference type="Proteomes" id="UP000192276"/>
    </source>
</evidence>
<dbReference type="SMART" id="SM00244">
    <property type="entry name" value="PHB"/>
    <property type="match status" value="1"/>
</dbReference>
<dbReference type="PANTHER" id="PTHR10264:SF83">
    <property type="entry name" value="BLL5629 PROTEIN"/>
    <property type="match status" value="1"/>
</dbReference>
<comment type="subcellular location">
    <subcellularLocation>
        <location evidence="1">Membrane</location>
        <topology evidence="1">Single-pass membrane protein</topology>
    </subcellularLocation>
</comment>
<sequence>MKNIHVNAYEVALVFKKGVYQRMLKEGNYWFWKNENVNKYNITQPFVAPVELNILLQDAVLADALHVVDVKDNEIVLHYENGLLKQVLAAGRYTFWKSVIQRNFVRADIGKVEITENIDRSTLQNKLVAPYVRTFIVESHEQGVLYIDGKFVQTLDAGVYNWWKNGIAIQVNKLDMRQQQAEINGQEILTKDKAALRINAWAQYIVKDVEKAVLQNKDFSYQLYVVFQLALREYVGGLPFDELLEKKDSITTFILEAVKENAEALGVEVNGFGIRDIILPGDVKEIMNQVLIAEKKAQANIIMRREETASTRSLLNTAKLMEENAMLWKLKEMEYVEKIADKISNISVNGNGVLLDQLKQILISQK</sequence>
<reference evidence="5" key="1">
    <citation type="submission" date="2016-04" db="EMBL/GenBank/DDBJ databases">
        <authorList>
            <person name="Chen L."/>
            <person name="Zhuang W."/>
            <person name="Wang G."/>
        </authorList>
    </citation>
    <scope>NUCLEOTIDE SEQUENCE [LARGE SCALE GENOMIC DNA]</scope>
    <source>
        <strain evidence="5">208</strain>
    </source>
</reference>
<dbReference type="Proteomes" id="UP000192276">
    <property type="component" value="Unassembled WGS sequence"/>
</dbReference>